<name>A0A6A5QZI5_AMPQU</name>
<proteinExistence type="predicted"/>
<protein>
    <submittedName>
        <fullName evidence="1">Uncharacterized protein</fullName>
    </submittedName>
</protein>
<gene>
    <name evidence="1" type="ORF">BDU57DRAFT_42255</name>
</gene>
<dbReference type="Proteomes" id="UP000800096">
    <property type="component" value="Unassembled WGS sequence"/>
</dbReference>
<dbReference type="EMBL" id="ML979132">
    <property type="protein sequence ID" value="KAF1921225.1"/>
    <property type="molecule type" value="Genomic_DNA"/>
</dbReference>
<organism evidence="1 2">
    <name type="scientific">Ampelomyces quisqualis</name>
    <name type="common">Powdery mildew agent</name>
    <dbReference type="NCBI Taxonomy" id="50730"/>
    <lineage>
        <taxon>Eukaryota</taxon>
        <taxon>Fungi</taxon>
        <taxon>Dikarya</taxon>
        <taxon>Ascomycota</taxon>
        <taxon>Pezizomycotina</taxon>
        <taxon>Dothideomycetes</taxon>
        <taxon>Pleosporomycetidae</taxon>
        <taxon>Pleosporales</taxon>
        <taxon>Pleosporineae</taxon>
        <taxon>Phaeosphaeriaceae</taxon>
        <taxon>Ampelomyces</taxon>
    </lineage>
</organism>
<evidence type="ECO:0000313" key="1">
    <source>
        <dbReference type="EMBL" id="KAF1921225.1"/>
    </source>
</evidence>
<dbReference type="AlphaFoldDB" id="A0A6A5QZI5"/>
<accession>A0A6A5QZI5</accession>
<sequence>MRGFWHDTLPVLGFGLILLFSAVRSPLRIFDAAYGILGNVIPFSVRRGHVMCETYHGGSQDANIKEHPSTRIHQLHSKQNYLARSYSKRAKLHQLPAMKIVSIRVLDACRTFTSCHGFDIGQLDMLSFGPQQMLAVCYLKVPLSSKSV</sequence>
<reference evidence="1" key="1">
    <citation type="journal article" date="2020" name="Stud. Mycol.">
        <title>101 Dothideomycetes genomes: a test case for predicting lifestyles and emergence of pathogens.</title>
        <authorList>
            <person name="Haridas S."/>
            <person name="Albert R."/>
            <person name="Binder M."/>
            <person name="Bloem J."/>
            <person name="Labutti K."/>
            <person name="Salamov A."/>
            <person name="Andreopoulos B."/>
            <person name="Baker S."/>
            <person name="Barry K."/>
            <person name="Bills G."/>
            <person name="Bluhm B."/>
            <person name="Cannon C."/>
            <person name="Castanera R."/>
            <person name="Culley D."/>
            <person name="Daum C."/>
            <person name="Ezra D."/>
            <person name="Gonzalez J."/>
            <person name="Henrissat B."/>
            <person name="Kuo A."/>
            <person name="Liang C."/>
            <person name="Lipzen A."/>
            <person name="Lutzoni F."/>
            <person name="Magnuson J."/>
            <person name="Mondo S."/>
            <person name="Nolan M."/>
            <person name="Ohm R."/>
            <person name="Pangilinan J."/>
            <person name="Park H.-J."/>
            <person name="Ramirez L."/>
            <person name="Alfaro M."/>
            <person name="Sun H."/>
            <person name="Tritt A."/>
            <person name="Yoshinaga Y."/>
            <person name="Zwiers L.-H."/>
            <person name="Turgeon B."/>
            <person name="Goodwin S."/>
            <person name="Spatafora J."/>
            <person name="Crous P."/>
            <person name="Grigoriev I."/>
        </authorList>
    </citation>
    <scope>NUCLEOTIDE SEQUENCE</scope>
    <source>
        <strain evidence="1">HMLAC05119</strain>
    </source>
</reference>
<keyword evidence="2" id="KW-1185">Reference proteome</keyword>
<evidence type="ECO:0000313" key="2">
    <source>
        <dbReference type="Proteomes" id="UP000800096"/>
    </source>
</evidence>